<accession>A0A0G0WXU1</accession>
<protein>
    <submittedName>
        <fullName evidence="1">Uncharacterized protein</fullName>
    </submittedName>
</protein>
<comment type="caution">
    <text evidence="1">The sequence shown here is derived from an EMBL/GenBank/DDBJ whole genome shotgun (WGS) entry which is preliminary data.</text>
</comment>
<evidence type="ECO:0000313" key="2">
    <source>
        <dbReference type="Proteomes" id="UP000034163"/>
    </source>
</evidence>
<gene>
    <name evidence="1" type="ORF">UU72_C0009G0034</name>
</gene>
<evidence type="ECO:0000313" key="1">
    <source>
        <dbReference type="EMBL" id="KKS16992.1"/>
    </source>
</evidence>
<proteinExistence type="predicted"/>
<dbReference type="EMBL" id="LCBS01000009">
    <property type="protein sequence ID" value="KKS16992.1"/>
    <property type="molecule type" value="Genomic_DNA"/>
</dbReference>
<sequence>MNNKLLNIIFNKKTGAVFLVLALLITAFLSSRFREEDVPTLSPFTIKEYVSKWNNVEMGVTPLEKAESTFGKRLSSNTTNNNKVVYKYDWKTPYIPLIVGTDLNGTVEYVRVPELVTKAGSLDKFKADNNLGNPDLDMYLEGTYREKTYVYLDEGIAIEASEFSDEVHFVRYFTPTTRSEFLRTWGADLSFEYEPEGN</sequence>
<reference evidence="1 2" key="1">
    <citation type="journal article" date="2015" name="Nature">
        <title>rRNA introns, odd ribosomes, and small enigmatic genomes across a large radiation of phyla.</title>
        <authorList>
            <person name="Brown C.T."/>
            <person name="Hug L.A."/>
            <person name="Thomas B.C."/>
            <person name="Sharon I."/>
            <person name="Castelle C.J."/>
            <person name="Singh A."/>
            <person name="Wilkins M.J."/>
            <person name="Williams K.H."/>
            <person name="Banfield J.F."/>
        </authorList>
    </citation>
    <scope>NUCLEOTIDE SEQUENCE [LARGE SCALE GENOMIC DNA]</scope>
</reference>
<dbReference type="Proteomes" id="UP000034163">
    <property type="component" value="Unassembled WGS sequence"/>
</dbReference>
<dbReference type="AlphaFoldDB" id="A0A0G0WXU1"/>
<organism evidence="1 2">
    <name type="scientific">candidate division WWE3 bacterium GW2011_GWB1_41_6</name>
    <dbReference type="NCBI Taxonomy" id="1619112"/>
    <lineage>
        <taxon>Bacteria</taxon>
        <taxon>Katanobacteria</taxon>
    </lineage>
</organism>
<name>A0A0G0WXU1_UNCKA</name>